<feature type="region of interest" description="Disordered" evidence="1">
    <location>
        <begin position="110"/>
        <end position="135"/>
    </location>
</feature>
<protein>
    <submittedName>
        <fullName evidence="2">Uu.00g046860.m01.CDS01</fullName>
    </submittedName>
</protein>
<evidence type="ECO:0000256" key="1">
    <source>
        <dbReference type="SAM" id="MobiDB-lite"/>
    </source>
</evidence>
<accession>A0AAI8V6E0</accession>
<comment type="caution">
    <text evidence="2">The sequence shown here is derived from an EMBL/GenBank/DDBJ whole genome shotgun (WGS) entry which is preliminary data.</text>
</comment>
<dbReference type="Proteomes" id="UP001295740">
    <property type="component" value="Unassembled WGS sequence"/>
</dbReference>
<gene>
    <name evidence="2" type="ORF">KHLLAP_LOCUS2301</name>
</gene>
<sequence length="145" mass="15910">MIITTVIFHCLGLHHRPPSPMPSSTPDLSHLQPLAASFFMTTDAHTKNHMLLRALPVLPSASPASTRRTLSNELHSDMLRRIYTPAQLDVIISTALIVFSGMDRGLTSPLQNSGGNKAEARQTARTFAENGSGGTWRDRELEGFF</sequence>
<name>A0AAI8V6E0_9PEZI</name>
<evidence type="ECO:0000313" key="3">
    <source>
        <dbReference type="Proteomes" id="UP001295740"/>
    </source>
</evidence>
<dbReference type="EMBL" id="CAUWAG010000003">
    <property type="protein sequence ID" value="CAJ2501833.1"/>
    <property type="molecule type" value="Genomic_DNA"/>
</dbReference>
<dbReference type="AlphaFoldDB" id="A0AAI8V6E0"/>
<evidence type="ECO:0000313" key="2">
    <source>
        <dbReference type="EMBL" id="CAJ2501833.1"/>
    </source>
</evidence>
<organism evidence="2 3">
    <name type="scientific">Anthostomella pinea</name>
    <dbReference type="NCBI Taxonomy" id="933095"/>
    <lineage>
        <taxon>Eukaryota</taxon>
        <taxon>Fungi</taxon>
        <taxon>Dikarya</taxon>
        <taxon>Ascomycota</taxon>
        <taxon>Pezizomycotina</taxon>
        <taxon>Sordariomycetes</taxon>
        <taxon>Xylariomycetidae</taxon>
        <taxon>Xylariales</taxon>
        <taxon>Xylariaceae</taxon>
        <taxon>Anthostomella</taxon>
    </lineage>
</organism>
<proteinExistence type="predicted"/>
<reference evidence="2" key="1">
    <citation type="submission" date="2023-10" db="EMBL/GenBank/DDBJ databases">
        <authorList>
            <person name="Hackl T."/>
        </authorList>
    </citation>
    <scope>NUCLEOTIDE SEQUENCE</scope>
</reference>
<keyword evidence="3" id="KW-1185">Reference proteome</keyword>